<proteinExistence type="predicted"/>
<dbReference type="RefSeq" id="WP_190074160.1">
    <property type="nucleotide sequence ID" value="NZ_BNBM01000017.1"/>
</dbReference>
<organism evidence="1 2">
    <name type="scientific">Streptomyces lanatus</name>
    <dbReference type="NCBI Taxonomy" id="66900"/>
    <lineage>
        <taxon>Bacteria</taxon>
        <taxon>Bacillati</taxon>
        <taxon>Actinomycetota</taxon>
        <taxon>Actinomycetes</taxon>
        <taxon>Kitasatosporales</taxon>
        <taxon>Streptomycetaceae</taxon>
        <taxon>Streptomyces</taxon>
    </lineage>
</organism>
<accession>A0ABV1XZZ7</accession>
<name>A0ABV1XZZ7_9ACTN</name>
<sequence length="73" mass="8069">MWRILARFIDNARLPGRLGLQRSACWADDLDGPQHIMAFAVWNTTPDSMGGLLQYVAVVADADRIADRTCAPP</sequence>
<reference evidence="1 2" key="1">
    <citation type="submission" date="2024-06" db="EMBL/GenBank/DDBJ databases">
        <title>The Natural Products Discovery Center: Release of the First 8490 Sequenced Strains for Exploring Actinobacteria Biosynthetic Diversity.</title>
        <authorList>
            <person name="Kalkreuter E."/>
            <person name="Kautsar S.A."/>
            <person name="Yang D."/>
            <person name="Bader C.D."/>
            <person name="Teijaro C.N."/>
            <person name="Fluegel L."/>
            <person name="Davis C.M."/>
            <person name="Simpson J.R."/>
            <person name="Lauterbach L."/>
            <person name="Steele A.D."/>
            <person name="Gui C."/>
            <person name="Meng S."/>
            <person name="Li G."/>
            <person name="Viehrig K."/>
            <person name="Ye F."/>
            <person name="Su P."/>
            <person name="Kiefer A.F."/>
            <person name="Nichols A."/>
            <person name="Cepeda A.J."/>
            <person name="Yan W."/>
            <person name="Fan B."/>
            <person name="Jiang Y."/>
            <person name="Adhikari A."/>
            <person name="Zheng C.-J."/>
            <person name="Schuster L."/>
            <person name="Cowan T.M."/>
            <person name="Smanski M.J."/>
            <person name="Chevrette M.G."/>
            <person name="De Carvalho L.P.S."/>
            <person name="Shen B."/>
        </authorList>
    </citation>
    <scope>NUCLEOTIDE SEQUENCE [LARGE SCALE GENOMIC DNA]</scope>
    <source>
        <strain evidence="1 2">NPDC000155</strain>
    </source>
</reference>
<keyword evidence="2" id="KW-1185">Reference proteome</keyword>
<comment type="caution">
    <text evidence="1">The sequence shown here is derived from an EMBL/GenBank/DDBJ whole genome shotgun (WGS) entry which is preliminary data.</text>
</comment>
<dbReference type="Proteomes" id="UP001486207">
    <property type="component" value="Unassembled WGS sequence"/>
</dbReference>
<gene>
    <name evidence="1" type="ORF">ABT384_31560</name>
</gene>
<protein>
    <submittedName>
        <fullName evidence="1">Uncharacterized protein</fullName>
    </submittedName>
</protein>
<evidence type="ECO:0000313" key="1">
    <source>
        <dbReference type="EMBL" id="MER7377177.1"/>
    </source>
</evidence>
<evidence type="ECO:0000313" key="2">
    <source>
        <dbReference type="Proteomes" id="UP001486207"/>
    </source>
</evidence>
<dbReference type="EMBL" id="JBEPFB010000017">
    <property type="protein sequence ID" value="MER7377177.1"/>
    <property type="molecule type" value="Genomic_DNA"/>
</dbReference>